<dbReference type="GO" id="GO:0006508">
    <property type="term" value="P:proteolysis"/>
    <property type="evidence" value="ECO:0007669"/>
    <property type="project" value="UniProtKB-KW"/>
</dbReference>
<dbReference type="Pfam" id="PF17283">
    <property type="entry name" value="Zn_ribbon_SprT"/>
    <property type="match status" value="1"/>
</dbReference>
<organism evidence="9 10">
    <name type="scientific">Acerihabitans arboris</name>
    <dbReference type="NCBI Taxonomy" id="2691583"/>
    <lineage>
        <taxon>Bacteria</taxon>
        <taxon>Pseudomonadati</taxon>
        <taxon>Pseudomonadota</taxon>
        <taxon>Gammaproteobacteria</taxon>
        <taxon>Enterobacterales</taxon>
        <taxon>Pectobacteriaceae</taxon>
        <taxon>Acerihabitans</taxon>
    </lineage>
</organism>
<dbReference type="InterPro" id="IPR006640">
    <property type="entry name" value="SprT-like_domain"/>
</dbReference>
<dbReference type="GO" id="GO:0008270">
    <property type="term" value="F:zinc ion binding"/>
    <property type="evidence" value="ECO:0007669"/>
    <property type="project" value="UniProtKB-UniRule"/>
</dbReference>
<evidence type="ECO:0000256" key="5">
    <source>
        <dbReference type="ARBA" id="ARBA00022723"/>
    </source>
</evidence>
<evidence type="ECO:0000313" key="10">
    <source>
        <dbReference type="Proteomes" id="UP000461443"/>
    </source>
</evidence>
<dbReference type="AlphaFoldDB" id="A0A845SMP9"/>
<dbReference type="PROSITE" id="PS51257">
    <property type="entry name" value="PROKAR_LIPOPROTEIN"/>
    <property type="match status" value="1"/>
</dbReference>
<reference evidence="9 10" key="2">
    <citation type="submission" date="2020-02" db="EMBL/GenBank/DDBJ databases">
        <title>The new genus of Enterobacteriales.</title>
        <authorList>
            <person name="Kim I.S."/>
        </authorList>
    </citation>
    <scope>NUCLEOTIDE SEQUENCE [LARGE SCALE GENOMIC DNA]</scope>
    <source>
        <strain evidence="9 10">SAP-6</strain>
    </source>
</reference>
<gene>
    <name evidence="7" type="primary">sprT</name>
    <name evidence="9" type="ORF">GRH90_15800</name>
</gene>
<evidence type="ECO:0000256" key="3">
    <source>
        <dbReference type="ARBA" id="ARBA00020082"/>
    </source>
</evidence>
<evidence type="ECO:0000256" key="2">
    <source>
        <dbReference type="ARBA" id="ARBA00006591"/>
    </source>
</evidence>
<keyword evidence="5 7" id="KW-0479">Metal-binding</keyword>
<reference evidence="9 10" key="1">
    <citation type="submission" date="2019-12" db="EMBL/GenBank/DDBJ databases">
        <authorList>
            <person name="Lee S.D."/>
        </authorList>
    </citation>
    <scope>NUCLEOTIDE SEQUENCE [LARGE SCALE GENOMIC DNA]</scope>
    <source>
        <strain evidence="9 10">SAP-6</strain>
    </source>
</reference>
<protein>
    <recommendedName>
        <fullName evidence="3 7">Protein SprT</fullName>
    </recommendedName>
</protein>
<keyword evidence="4 7" id="KW-0963">Cytoplasm</keyword>
<comment type="cofactor">
    <cofactor evidence="7">
        <name>Zn(2+)</name>
        <dbReference type="ChEBI" id="CHEBI:29105"/>
    </cofactor>
    <text evidence="7">Binds 1 zinc ion.</text>
</comment>
<dbReference type="GO" id="GO:0005737">
    <property type="term" value="C:cytoplasm"/>
    <property type="evidence" value="ECO:0007669"/>
    <property type="project" value="UniProtKB-SubCell"/>
</dbReference>
<dbReference type="GO" id="GO:0006950">
    <property type="term" value="P:response to stress"/>
    <property type="evidence" value="ECO:0007669"/>
    <property type="project" value="UniProtKB-ARBA"/>
</dbReference>
<keyword evidence="9" id="KW-0482">Metalloprotease</keyword>
<name>A0A845SMP9_9GAMM</name>
<keyword evidence="9" id="KW-0378">Hydrolase</keyword>
<dbReference type="EMBL" id="WUBS01000011">
    <property type="protein sequence ID" value="NDL64204.1"/>
    <property type="molecule type" value="Genomic_DNA"/>
</dbReference>
<evidence type="ECO:0000256" key="1">
    <source>
        <dbReference type="ARBA" id="ARBA00004496"/>
    </source>
</evidence>
<dbReference type="GO" id="GO:0008237">
    <property type="term" value="F:metallopeptidase activity"/>
    <property type="evidence" value="ECO:0007669"/>
    <property type="project" value="UniProtKB-KW"/>
</dbReference>
<dbReference type="InterPro" id="IPR035240">
    <property type="entry name" value="SprT_Zn_ribbon"/>
</dbReference>
<feature type="binding site" evidence="7">
    <location>
        <position position="82"/>
    </location>
    <ligand>
        <name>Zn(2+)</name>
        <dbReference type="ChEBI" id="CHEBI:29105"/>
    </ligand>
</feature>
<dbReference type="HAMAP" id="MF_00746">
    <property type="entry name" value="SprT"/>
    <property type="match status" value="1"/>
</dbReference>
<evidence type="ECO:0000313" key="9">
    <source>
        <dbReference type="EMBL" id="NDL64204.1"/>
    </source>
</evidence>
<proteinExistence type="inferred from homology"/>
<accession>A0A845SMP9</accession>
<dbReference type="NCBIfam" id="NF003421">
    <property type="entry name" value="PRK04860.1"/>
    <property type="match status" value="1"/>
</dbReference>
<dbReference type="SMART" id="SM00731">
    <property type="entry name" value="SprT"/>
    <property type="match status" value="1"/>
</dbReference>
<comment type="caution">
    <text evidence="9">The sequence shown here is derived from an EMBL/GenBank/DDBJ whole genome shotgun (WGS) entry which is preliminary data.</text>
</comment>
<dbReference type="PANTHER" id="PTHR38773">
    <property type="entry name" value="PROTEIN SPRT"/>
    <property type="match status" value="1"/>
</dbReference>
<feature type="active site" evidence="7">
    <location>
        <position position="79"/>
    </location>
</feature>
<evidence type="ECO:0000259" key="8">
    <source>
        <dbReference type="SMART" id="SM00731"/>
    </source>
</evidence>
<comment type="similarity">
    <text evidence="2 7">Belongs to the SprT family.</text>
</comment>
<dbReference type="RefSeq" id="WP_162366924.1">
    <property type="nucleotide sequence ID" value="NZ_WUBS01000011.1"/>
</dbReference>
<dbReference type="Proteomes" id="UP000461443">
    <property type="component" value="Unassembled WGS sequence"/>
</dbReference>
<keyword evidence="6 7" id="KW-0862">Zinc</keyword>
<dbReference type="InterPro" id="IPR023483">
    <property type="entry name" value="Uncharacterised_SprT"/>
</dbReference>
<evidence type="ECO:0000256" key="7">
    <source>
        <dbReference type="HAMAP-Rule" id="MF_00746"/>
    </source>
</evidence>
<dbReference type="PANTHER" id="PTHR38773:SF1">
    <property type="entry name" value="PROTEIN SPRT"/>
    <property type="match status" value="1"/>
</dbReference>
<feature type="domain" description="SprT-like" evidence="8">
    <location>
        <begin position="16"/>
        <end position="165"/>
    </location>
</feature>
<feature type="binding site" evidence="7">
    <location>
        <position position="78"/>
    </location>
    <ligand>
        <name>Zn(2+)</name>
        <dbReference type="ChEBI" id="CHEBI:29105"/>
    </ligand>
</feature>
<evidence type="ECO:0000256" key="4">
    <source>
        <dbReference type="ARBA" id="ARBA00022490"/>
    </source>
</evidence>
<keyword evidence="10" id="KW-1185">Reference proteome</keyword>
<dbReference type="Pfam" id="PF10263">
    <property type="entry name" value="SprT-like"/>
    <property type="match status" value="1"/>
</dbReference>
<comment type="subcellular location">
    <subcellularLocation>
        <location evidence="1 7">Cytoplasm</location>
    </subcellularLocation>
</comment>
<evidence type="ECO:0000256" key="6">
    <source>
        <dbReference type="ARBA" id="ARBA00022833"/>
    </source>
</evidence>
<sequence>MKPNRIPIALHQAVMSCLRAKLRQAGDYFNTTFPEPVLNYQQRGTSAGTAWLDKWEIRLNPVLLLANRDTFIDEVIPHELAHLLVFRQFGRVAPHGKQWRWMMENVLHTEPHRTHGFDLATVRTTTFHYLCGCQRHELTVRRHNRIMRGESLYRCRQCGDVLRFAGDNNPENVVE</sequence>
<keyword evidence="9" id="KW-0645">Protease</keyword>